<dbReference type="Gene3D" id="3.90.226.10">
    <property type="entry name" value="2-enoyl-CoA Hydratase, Chain A, domain 1"/>
    <property type="match status" value="1"/>
</dbReference>
<dbReference type="GO" id="GO:0005737">
    <property type="term" value="C:cytoplasm"/>
    <property type="evidence" value="ECO:0007669"/>
    <property type="project" value="TreeGrafter"/>
</dbReference>
<reference evidence="13" key="1">
    <citation type="submission" date="2022-07" db="EMBL/GenBank/DDBJ databases">
        <title>Phylogenomic reconstructions and comparative analyses of Kickxellomycotina fungi.</title>
        <authorList>
            <person name="Reynolds N.K."/>
            <person name="Stajich J.E."/>
            <person name="Barry K."/>
            <person name="Grigoriev I.V."/>
            <person name="Crous P."/>
            <person name="Smith M.E."/>
        </authorList>
    </citation>
    <scope>NUCLEOTIDE SEQUENCE</scope>
    <source>
        <strain evidence="13">RSA 476</strain>
    </source>
</reference>
<protein>
    <recommendedName>
        <fullName evidence="4">3-deoxy-7-phosphoheptulonate synthase</fullName>
        <ecNumber evidence="4">2.5.1.54</ecNumber>
    </recommendedName>
    <alternativeName>
        <fullName evidence="10">3-deoxy-D-arabino-heptulosonate 7-phosphate synthase</fullName>
    </alternativeName>
    <alternativeName>
        <fullName evidence="9">DAHP synthase</fullName>
    </alternativeName>
    <alternativeName>
        <fullName evidence="8">Phospho-2-keto-3-deoxyheptonate aldolase</fullName>
    </alternativeName>
</protein>
<dbReference type="InterPro" id="IPR029045">
    <property type="entry name" value="ClpP/crotonase-like_dom_sf"/>
</dbReference>
<evidence type="ECO:0000259" key="12">
    <source>
        <dbReference type="Pfam" id="PF00793"/>
    </source>
</evidence>
<dbReference type="Gene3D" id="3.20.20.70">
    <property type="entry name" value="Aldolase class I"/>
    <property type="match status" value="1"/>
</dbReference>
<dbReference type="Gene3D" id="1.10.12.10">
    <property type="entry name" value="Lyase 2-enoyl-coa Hydratase, Chain A, domain 2"/>
    <property type="match status" value="1"/>
</dbReference>
<dbReference type="Pfam" id="PF00378">
    <property type="entry name" value="ECH_1"/>
    <property type="match status" value="1"/>
</dbReference>
<comment type="pathway">
    <text evidence="2">Metabolic intermediate biosynthesis; chorismate biosynthesis; chorismate from D-erythrose 4-phosphate and phosphoenolpyruvate: step 1/7.</text>
</comment>
<accession>A0A9W8IGU6</accession>
<dbReference type="SUPFAM" id="SSF51569">
    <property type="entry name" value="Aldolase"/>
    <property type="match status" value="1"/>
</dbReference>
<dbReference type="GO" id="GO:0008652">
    <property type="term" value="P:amino acid biosynthetic process"/>
    <property type="evidence" value="ECO:0007669"/>
    <property type="project" value="UniProtKB-KW"/>
</dbReference>
<dbReference type="PANTHER" id="PTHR21225:SF12">
    <property type="entry name" value="PHOSPHO-2-DEHYDRO-3-DEOXYHEPTONATE ALDOLASE, TYROSINE-INHIBITED"/>
    <property type="match status" value="1"/>
</dbReference>
<evidence type="ECO:0000256" key="2">
    <source>
        <dbReference type="ARBA" id="ARBA00004688"/>
    </source>
</evidence>
<dbReference type="Proteomes" id="UP001140074">
    <property type="component" value="Unassembled WGS sequence"/>
</dbReference>
<dbReference type="NCBIfam" id="NF009396">
    <property type="entry name" value="PRK12756.1"/>
    <property type="match status" value="1"/>
</dbReference>
<comment type="similarity">
    <text evidence="3">Belongs to the class-I DAHP synthase family.</text>
</comment>
<dbReference type="CDD" id="cd06558">
    <property type="entry name" value="crotonase-like"/>
    <property type="match status" value="1"/>
</dbReference>
<dbReference type="InterPro" id="IPR006219">
    <property type="entry name" value="DAHP_synth_1"/>
</dbReference>
<dbReference type="NCBIfam" id="NF009395">
    <property type="entry name" value="PRK12755.1"/>
    <property type="match status" value="1"/>
</dbReference>
<dbReference type="GO" id="GO:0003849">
    <property type="term" value="F:3-deoxy-7-phosphoheptulonate synthase activity"/>
    <property type="evidence" value="ECO:0007669"/>
    <property type="project" value="UniProtKB-EC"/>
</dbReference>
<evidence type="ECO:0000256" key="5">
    <source>
        <dbReference type="ARBA" id="ARBA00022605"/>
    </source>
</evidence>
<organism evidence="13 14">
    <name type="scientific">Coemansia aciculifera</name>
    <dbReference type="NCBI Taxonomy" id="417176"/>
    <lineage>
        <taxon>Eukaryota</taxon>
        <taxon>Fungi</taxon>
        <taxon>Fungi incertae sedis</taxon>
        <taxon>Zoopagomycota</taxon>
        <taxon>Kickxellomycotina</taxon>
        <taxon>Kickxellomycetes</taxon>
        <taxon>Kickxellales</taxon>
        <taxon>Kickxellaceae</taxon>
        <taxon>Coemansia</taxon>
    </lineage>
</organism>
<sequence length="626" mass="68274">MTSTSSAFSKAGDDLRIAGYDPLIPPNILQMEHPLSERSEDVIASGRKQASEILRRKDDRLIVVVGPCSIHDTEAALDYCQKLKQLADELKDDLCIVMRVYFEKPRTTVGWKGLINDPNLDDTFQINKGLHVARDLLCKITDMGMPAGCELLDTISPQFLGDLFSWGAIGARTTESQLHRELASGVSFPVGFKNGTDGNATIAIDAIRSASHPHHFLGVTKSGLAAITVTRGNPLCHIILRGGNSGPNYEEEWVSKISEQILKAKVVDNIMVDCSHGNSSKDHRNQPKVCSDIARQVSAGNRAIVGVMIESNIVEGRQNIPAESEGGLKALTYGQSITDACVSWEQTIPMLQELAQAVRNRQLTLHEPGVLVMAFNRPSRMNSMVPESYSEWKQVMEFTASTPAIRVLIITGNGRAYSAGQDLSIMPQSASEEEEAEDIHRRNEVTRGLTKLLIASRIPIIAAVNGPAIGYGCTTLALCDLVISVESAVFRTPFAELAFCAEGCSSVTFPRILGPMVANDMILFGRAVSAAEMHQRGLVSRIVKPEELLPVALKVATTMVKQSQTAIGVSRALIRNQSYVDELVRANDIEMDQLYLRMISKDAKQAIAQMFARLQAAGSSGRKSKF</sequence>
<evidence type="ECO:0000256" key="6">
    <source>
        <dbReference type="ARBA" id="ARBA00022679"/>
    </source>
</evidence>
<comment type="function">
    <text evidence="1">Stereospecific condensation of phosphoenolpyruvate (PEP) and D-erythrose-4-phosphate (E4P) giving rise to 3-deoxy-D-arabino-heptulosonate-7-phosphate (DAHP).</text>
</comment>
<evidence type="ECO:0000256" key="3">
    <source>
        <dbReference type="ARBA" id="ARBA00007985"/>
    </source>
</evidence>
<evidence type="ECO:0000256" key="4">
    <source>
        <dbReference type="ARBA" id="ARBA00012694"/>
    </source>
</evidence>
<gene>
    <name evidence="13" type="primary">ARO4</name>
    <name evidence="13" type="ORF">GGH94_006296</name>
</gene>
<proteinExistence type="inferred from homology"/>
<dbReference type="EMBL" id="JANBUY010000434">
    <property type="protein sequence ID" value="KAJ2859091.1"/>
    <property type="molecule type" value="Genomic_DNA"/>
</dbReference>
<keyword evidence="14" id="KW-1185">Reference proteome</keyword>
<comment type="caution">
    <text evidence="13">The sequence shown here is derived from an EMBL/GenBank/DDBJ whole genome shotgun (WGS) entry which is preliminary data.</text>
</comment>
<feature type="domain" description="DAHP synthetase I/KDSA" evidence="12">
    <location>
        <begin position="52"/>
        <end position="348"/>
    </location>
</feature>
<evidence type="ECO:0000256" key="1">
    <source>
        <dbReference type="ARBA" id="ARBA00003726"/>
    </source>
</evidence>
<keyword evidence="5" id="KW-0028">Amino-acid biosynthesis</keyword>
<name>A0A9W8IGU6_9FUNG</name>
<keyword evidence="6 13" id="KW-0808">Transferase</keyword>
<dbReference type="InterPro" id="IPR001753">
    <property type="entry name" value="Enoyl-CoA_hydra/iso"/>
</dbReference>
<dbReference type="GO" id="GO:0009073">
    <property type="term" value="P:aromatic amino acid family biosynthetic process"/>
    <property type="evidence" value="ECO:0007669"/>
    <property type="project" value="UniProtKB-KW"/>
</dbReference>
<evidence type="ECO:0000256" key="11">
    <source>
        <dbReference type="ARBA" id="ARBA00047508"/>
    </source>
</evidence>
<evidence type="ECO:0000256" key="7">
    <source>
        <dbReference type="ARBA" id="ARBA00023141"/>
    </source>
</evidence>
<dbReference type="AlphaFoldDB" id="A0A9W8IGU6"/>
<evidence type="ECO:0000256" key="8">
    <source>
        <dbReference type="ARBA" id="ARBA00031111"/>
    </source>
</evidence>
<evidence type="ECO:0000313" key="14">
    <source>
        <dbReference type="Proteomes" id="UP001140074"/>
    </source>
</evidence>
<evidence type="ECO:0000256" key="9">
    <source>
        <dbReference type="ARBA" id="ARBA00031349"/>
    </source>
</evidence>
<dbReference type="NCBIfam" id="TIGR00034">
    <property type="entry name" value="aroFGH"/>
    <property type="match status" value="1"/>
</dbReference>
<dbReference type="PANTHER" id="PTHR21225">
    <property type="entry name" value="PHOSPHO-2-DEHYDRO-3-DEOXYHEPTONATE ALDOLASE DAHP SYNTHETASE"/>
    <property type="match status" value="1"/>
</dbReference>
<dbReference type="Pfam" id="PF00793">
    <property type="entry name" value="DAHP_synth_1"/>
    <property type="match status" value="1"/>
</dbReference>
<keyword evidence="7" id="KW-0057">Aromatic amino acid biosynthesis</keyword>
<dbReference type="EC" id="2.5.1.54" evidence="4"/>
<evidence type="ECO:0000313" key="13">
    <source>
        <dbReference type="EMBL" id="KAJ2859091.1"/>
    </source>
</evidence>
<dbReference type="InterPro" id="IPR006218">
    <property type="entry name" value="DAHP1/KDSA"/>
</dbReference>
<dbReference type="FunFam" id="3.20.20.70:FF:000005">
    <property type="entry name" value="Phospho-2-dehydro-3-deoxyheptonate aldolase"/>
    <property type="match status" value="1"/>
</dbReference>
<dbReference type="InterPro" id="IPR013785">
    <property type="entry name" value="Aldolase_TIM"/>
</dbReference>
<dbReference type="InterPro" id="IPR014748">
    <property type="entry name" value="Enoyl-CoA_hydra_C"/>
</dbReference>
<evidence type="ECO:0000256" key="10">
    <source>
        <dbReference type="ARBA" id="ARBA00032193"/>
    </source>
</evidence>
<comment type="catalytic activity">
    <reaction evidence="11">
        <text>D-erythrose 4-phosphate + phosphoenolpyruvate + H2O = 7-phospho-2-dehydro-3-deoxy-D-arabino-heptonate + phosphate</text>
        <dbReference type="Rhea" id="RHEA:14717"/>
        <dbReference type="ChEBI" id="CHEBI:15377"/>
        <dbReference type="ChEBI" id="CHEBI:16897"/>
        <dbReference type="ChEBI" id="CHEBI:43474"/>
        <dbReference type="ChEBI" id="CHEBI:58394"/>
        <dbReference type="ChEBI" id="CHEBI:58702"/>
        <dbReference type="EC" id="2.5.1.54"/>
    </reaction>
</comment>
<dbReference type="SUPFAM" id="SSF52096">
    <property type="entry name" value="ClpP/crotonase"/>
    <property type="match status" value="1"/>
</dbReference>